<dbReference type="Proteomes" id="UP000284842">
    <property type="component" value="Unassembled WGS sequence"/>
</dbReference>
<feature type="compositionally biased region" description="Low complexity" evidence="1">
    <location>
        <begin position="50"/>
        <end position="61"/>
    </location>
</feature>
<proteinExistence type="predicted"/>
<evidence type="ECO:0000313" key="3">
    <source>
        <dbReference type="Proteomes" id="UP000284842"/>
    </source>
</evidence>
<feature type="compositionally biased region" description="Polar residues" evidence="1">
    <location>
        <begin position="23"/>
        <end position="49"/>
    </location>
</feature>
<evidence type="ECO:0000313" key="2">
    <source>
        <dbReference type="EMBL" id="PPR00339.1"/>
    </source>
</evidence>
<comment type="caution">
    <text evidence="2">The sequence shown here is derived from an EMBL/GenBank/DDBJ whole genome shotgun (WGS) entry which is preliminary data.</text>
</comment>
<gene>
    <name evidence="2" type="ORF">CVT24_004360</name>
</gene>
<accession>A0A409YBH8</accession>
<keyword evidence="3" id="KW-1185">Reference proteome</keyword>
<feature type="compositionally biased region" description="Low complexity" evidence="1">
    <location>
        <begin position="1105"/>
        <end position="1116"/>
    </location>
</feature>
<dbReference type="EMBL" id="NHTK01001316">
    <property type="protein sequence ID" value="PPR00339.1"/>
    <property type="molecule type" value="Genomic_DNA"/>
</dbReference>
<evidence type="ECO:0000256" key="1">
    <source>
        <dbReference type="SAM" id="MobiDB-lite"/>
    </source>
</evidence>
<dbReference type="InParanoid" id="A0A409YBH8"/>
<feature type="region of interest" description="Disordered" evidence="1">
    <location>
        <begin position="687"/>
        <end position="707"/>
    </location>
</feature>
<protein>
    <submittedName>
        <fullName evidence="2">Uncharacterized protein</fullName>
    </submittedName>
</protein>
<feature type="region of interest" description="Disordered" evidence="1">
    <location>
        <begin position="13"/>
        <end position="61"/>
    </location>
</feature>
<feature type="compositionally biased region" description="Polar residues" evidence="1">
    <location>
        <begin position="1089"/>
        <end position="1104"/>
    </location>
</feature>
<dbReference type="AlphaFoldDB" id="A0A409YBH8"/>
<dbReference type="OrthoDB" id="2942507at2759"/>
<feature type="region of interest" description="Disordered" evidence="1">
    <location>
        <begin position="810"/>
        <end position="830"/>
    </location>
</feature>
<sequence length="1116" mass="123742">MFDFHFHIRDTPVCDPDVEPDSEPNSLTNTNEIDNAHTTNLPTPTSEPQATSTSTTHAGSSDNLRSVMGTLSLACPAFLHTSRRYIFSSITIKFSHSTYYPPFLPPVQRLRDLAKLLDDNPMLRRHVQSIKFIFPRQTIAEPRDMNFDGGLASLFHLPNVTFIFIQPADEDESETHHCPYPSICIHHNRVAYAQFTKSIVYSYLHSPNTRLTTLLIIDMDDVPLEDILSARSLLRLRIDDCYFKDALMYPPGSPTPKFALIEFTARNPDNLPVYLLSLCPQLEGVGIVIWNRPDIEFQTSYKVRAGTAVDAATMGSRAEPVSNADPEADSGDIGVLGSRPSVELPILPFSRLTKAQFGAEPLRFKMFYEEAEKRGVMAFPVLDELIIYVDDDLQALLGVYEDDVDGGRKIEQLHRMFHHMPELKKISINGRTHPARHVIHFENLCSLAPFPVLEYLLVQFRLKIPKRRMKDQKGLMQREMIEEFYEDHDFHMLKKFEYGILCVPDPDSRSESSDSDSEILLKLSKTKVAELNSNPTKTSLFALPMAHRHRPEDFNAFGYDPRGRIANAAALLFGENWRPDPDVPRYQGPEVAAPRFGPPAPYQLPYLPENFVAQQPHNGYLGALQYQQRQGPWVNYPFPAGQQPYPPHPPPLAPHAYAQPALAPQAHPVPHDAHAYPAMGNVHEPPAAVAHGPAPAGPRLKAGPNPETSTGVYRMTAHLVCQKLSKQFTFESNIDYNDFRSRACANLDVSPDTAQLGYRIRGSEGPKTIPASLNSATDFSQAMERICGFISRARSKEYGIEVVNINEKPATSNRKGSKTANKRTRDEDIPPLFESSDAARRTYKELATATRCEKCKGHCHVMRDGTHQKLTIKDMSYWTKQIVLGNAALDKPPEAIIFDHRVKRARPNNSKNDSKQEIHVHIQGLQFGGAYHANHPYPLSATSSRSSLSSPPPMSSIERRLSNAPSTIIHNSGSALSPTSIPEHPSLYTLLADLDKGYGGGTLYQDSLTAYLDAGIDTIQSLASRDLEEIVSWTGLSIDTVSVTQQSAIHRIAAAPFGKGRASPTPTSTGEDNTDHGKFNDSDSIEMGSDSSEPSEASGASDTGSSLASSTQASSP</sequence>
<organism evidence="2 3">
    <name type="scientific">Panaeolus cyanescens</name>
    <dbReference type="NCBI Taxonomy" id="181874"/>
    <lineage>
        <taxon>Eukaryota</taxon>
        <taxon>Fungi</taxon>
        <taxon>Dikarya</taxon>
        <taxon>Basidiomycota</taxon>
        <taxon>Agaricomycotina</taxon>
        <taxon>Agaricomycetes</taxon>
        <taxon>Agaricomycetidae</taxon>
        <taxon>Agaricales</taxon>
        <taxon>Agaricineae</taxon>
        <taxon>Galeropsidaceae</taxon>
        <taxon>Panaeolus</taxon>
    </lineage>
</organism>
<name>A0A409YBH8_9AGAR</name>
<feature type="region of interest" description="Disordered" evidence="1">
    <location>
        <begin position="1054"/>
        <end position="1116"/>
    </location>
</feature>
<reference evidence="2 3" key="1">
    <citation type="journal article" date="2018" name="Evol. Lett.">
        <title>Horizontal gene cluster transfer increased hallucinogenic mushroom diversity.</title>
        <authorList>
            <person name="Reynolds H.T."/>
            <person name="Vijayakumar V."/>
            <person name="Gluck-Thaler E."/>
            <person name="Korotkin H.B."/>
            <person name="Matheny P.B."/>
            <person name="Slot J.C."/>
        </authorList>
    </citation>
    <scope>NUCLEOTIDE SEQUENCE [LARGE SCALE GENOMIC DNA]</scope>
    <source>
        <strain evidence="2 3">2629</strain>
    </source>
</reference>
<feature type="compositionally biased region" description="Low complexity" evidence="1">
    <location>
        <begin position="687"/>
        <end position="698"/>
    </location>
</feature>